<dbReference type="PANTHER" id="PTHR21163:SF1">
    <property type="entry name" value="PROTEIN G12"/>
    <property type="match status" value="1"/>
</dbReference>
<organism evidence="2 3">
    <name type="scientific">Bombyx mori</name>
    <name type="common">Silk moth</name>
    <dbReference type="NCBI Taxonomy" id="7091"/>
    <lineage>
        <taxon>Eukaryota</taxon>
        <taxon>Metazoa</taxon>
        <taxon>Ecdysozoa</taxon>
        <taxon>Arthropoda</taxon>
        <taxon>Hexapoda</taxon>
        <taxon>Insecta</taxon>
        <taxon>Pterygota</taxon>
        <taxon>Neoptera</taxon>
        <taxon>Endopterygota</taxon>
        <taxon>Lepidoptera</taxon>
        <taxon>Glossata</taxon>
        <taxon>Ditrysia</taxon>
        <taxon>Bombycoidea</taxon>
        <taxon>Bombycidae</taxon>
        <taxon>Bombycinae</taxon>
        <taxon>Bombyx</taxon>
    </lineage>
</organism>
<dbReference type="Proteomes" id="UP000005204">
    <property type="component" value="Unassembled WGS sequence"/>
</dbReference>
<dbReference type="Pfam" id="PF06757">
    <property type="entry name" value="Ins_allergen_rp"/>
    <property type="match status" value="1"/>
</dbReference>
<feature type="signal peptide" evidence="1">
    <location>
        <begin position="1"/>
        <end position="18"/>
    </location>
</feature>
<keyword evidence="1" id="KW-0732">Signal</keyword>
<dbReference type="EnsemblMetazoa" id="XM_004926969.4">
    <property type="protein sequence ID" value="XP_004927026.1"/>
    <property type="gene ID" value="LOC101743261"/>
</dbReference>
<evidence type="ECO:0000256" key="1">
    <source>
        <dbReference type="SAM" id="SignalP"/>
    </source>
</evidence>
<proteinExistence type="predicted"/>
<gene>
    <name evidence="2" type="primary">101743261</name>
</gene>
<dbReference type="PANTHER" id="PTHR21163">
    <property type="entry name" value="PROTEIN G12"/>
    <property type="match status" value="1"/>
</dbReference>
<reference evidence="2" key="2">
    <citation type="submission" date="2022-06" db="UniProtKB">
        <authorList>
            <consortium name="EnsemblMetazoa"/>
        </authorList>
    </citation>
    <scope>IDENTIFICATION</scope>
    <source>
        <strain evidence="2">p50T (Dazao)</strain>
    </source>
</reference>
<keyword evidence="3" id="KW-1185">Reference proteome</keyword>
<dbReference type="SMR" id="A0A8R1WKM6"/>
<dbReference type="InterPro" id="IPR010629">
    <property type="entry name" value="Ins_allergen"/>
</dbReference>
<dbReference type="OMA" id="CCEGTIV"/>
<evidence type="ECO:0000313" key="2">
    <source>
        <dbReference type="EnsemblMetazoa" id="XP_004927026.1"/>
    </source>
</evidence>
<evidence type="ECO:0008006" key="4">
    <source>
        <dbReference type="Google" id="ProtNLM"/>
    </source>
</evidence>
<name>A0A8R1WKM6_BOMMO</name>
<dbReference type="KEGG" id="bmor:101743261"/>
<dbReference type="AlphaFoldDB" id="A0A8R1WKM6"/>
<accession>A0A8R1WKM6</accession>
<reference evidence="3" key="1">
    <citation type="journal article" date="2008" name="Insect Biochem. Mol. Biol.">
        <title>The genome of a lepidopteran model insect, the silkworm Bombyx mori.</title>
        <authorList>
            <consortium name="International Silkworm Genome Consortium"/>
        </authorList>
    </citation>
    <scope>NUCLEOTIDE SEQUENCE [LARGE SCALE GENOMIC DNA]</scope>
    <source>
        <strain evidence="3">p50T</strain>
    </source>
</reference>
<dbReference type="OrthoDB" id="7882129at2759"/>
<feature type="chain" id="PRO_5035925214" description="Protein G12" evidence="1">
    <location>
        <begin position="19"/>
        <end position="218"/>
    </location>
</feature>
<sequence>MLKRFCVLFIALAVFGECSVTTFPKTHTQPEWEAHVKDFIKLIDVQKLMSIAVNYISDPEVMNFVEFLLSPEFKKIIWEIEIMPEFREAYGYLKVKGYDFGFAFDFINNALNMPPFEPKTPLRNKKGISGVFEEMMAALPFEEMKKLFEDKLETSTEISELFKIINSEEYLSIIKRMSANQEFIEIKNILTLYGFKFDYICSFAKGIFGEYYQGIFCA</sequence>
<protein>
    <recommendedName>
        <fullName evidence="4">Protein G12</fullName>
    </recommendedName>
</protein>
<evidence type="ECO:0000313" key="3">
    <source>
        <dbReference type="Proteomes" id="UP000005204"/>
    </source>
</evidence>